<dbReference type="Pfam" id="PF14052">
    <property type="entry name" value="Caps_assemb_Wzi"/>
    <property type="match status" value="1"/>
</dbReference>
<feature type="chain" id="PRO_5004452667" description="SLH domain-containing protein" evidence="1">
    <location>
        <begin position="25"/>
        <end position="512"/>
    </location>
</feature>
<dbReference type="Proteomes" id="UP000017908">
    <property type="component" value="Unassembled WGS sequence"/>
</dbReference>
<dbReference type="Gene3D" id="2.40.160.130">
    <property type="entry name" value="Capsule assembly protein Wzi"/>
    <property type="match status" value="1"/>
</dbReference>
<feature type="signal peptide" evidence="1">
    <location>
        <begin position="1"/>
        <end position="24"/>
    </location>
</feature>
<gene>
    <name evidence="2" type="ORF">BN715_00346</name>
</gene>
<evidence type="ECO:0000256" key="1">
    <source>
        <dbReference type="SAM" id="SignalP"/>
    </source>
</evidence>
<dbReference type="InterPro" id="IPR038636">
    <property type="entry name" value="Wzi_sf"/>
</dbReference>
<evidence type="ECO:0000313" key="2">
    <source>
        <dbReference type="EMBL" id="CDF06132.1"/>
    </source>
</evidence>
<name>R7N222_MEGEL</name>
<dbReference type="InterPro" id="IPR026950">
    <property type="entry name" value="Caps_assemb_Wzi"/>
</dbReference>
<dbReference type="AlphaFoldDB" id="R7N222"/>
<sequence length="512" mass="57107">MKMMNTALLATFVLTLGITVEAWAAPATTANVSVDSPYYGYIEKLSAMGYLDTMPNGAKPYSRMQMAQWVVQAQDKAQTKPMPKYLSDEVEALAQYVAPEVATLRGEKTYDPLKLRSISLTAAAQLSDTPRHSYSPTVNAGWQTFGADRNGYQYGRDGNGILEAEISGNIGHETAIALRPRFSYDKDNDFSASLEEGYIKTRAGIWALEAGKQAMTWGQGETGNLALGDNMRPLTTLQAHFIEPQKVGGFFRFLGQTDVHLFYGFLEGDRSDRVRARGLNDYDDAGLIGIRADFSPTSYFTFGLSRLSMLGGEGNGLDGSDWGHWLYGRNDDADQDRWDDIAGGDFRLSLPGVTFYGELYGEDQSHYMPSKVAYRAGMYLPKLTHDGSWDMTLEMADTSDAWYGHQRFNNGWTYHDAIMGDAMGRDARKYYGAVRHYFPNETSIGLYAQRTEMERGMSVHPTVNEFGLTGQTKLGQDVYLNGIIGYAKVENADFTVRTDHDKFATATIQWRY</sequence>
<reference evidence="2" key="1">
    <citation type="submission" date="2012-11" db="EMBL/GenBank/DDBJ databases">
        <title>Dependencies among metagenomic species, viruses, plasmids and units of genetic variation.</title>
        <authorList>
            <person name="Nielsen H.B."/>
            <person name="Almeida M."/>
            <person name="Juncker A.S."/>
            <person name="Rasmussen S."/>
            <person name="Li J."/>
            <person name="Sunagawa S."/>
            <person name="Plichta D."/>
            <person name="Gautier L."/>
            <person name="Le Chatelier E."/>
            <person name="Peletier E."/>
            <person name="Bonde I."/>
            <person name="Nielsen T."/>
            <person name="Manichanh C."/>
            <person name="Arumugam M."/>
            <person name="Batto J."/>
            <person name="Santos M.B.Q.D."/>
            <person name="Blom N."/>
            <person name="Borruel N."/>
            <person name="Burgdorf K.S."/>
            <person name="Boumezbeur F."/>
            <person name="Casellas F."/>
            <person name="Dore J."/>
            <person name="Guarner F."/>
            <person name="Hansen T."/>
            <person name="Hildebrand F."/>
            <person name="Kaas R.S."/>
            <person name="Kennedy S."/>
            <person name="Kristiansen K."/>
            <person name="Kultima J.R."/>
            <person name="Leonard P."/>
            <person name="Levenez F."/>
            <person name="Lund O."/>
            <person name="Moumen B."/>
            <person name="Le Paslier D."/>
            <person name="Pons N."/>
            <person name="Pedersen O."/>
            <person name="Prifti E."/>
            <person name="Qin J."/>
            <person name="Raes J."/>
            <person name="Tap J."/>
            <person name="Tims S."/>
            <person name="Ussery D.W."/>
            <person name="Yamada T."/>
            <person name="MetaHit consortium"/>
            <person name="Renault P."/>
            <person name="Sicheritz-Ponten T."/>
            <person name="Bork P."/>
            <person name="Wang J."/>
            <person name="Brunak S."/>
            <person name="Ehrlich S.D."/>
        </authorList>
    </citation>
    <scope>NUCLEOTIDE SEQUENCE [LARGE SCALE GENOMIC DNA]</scope>
</reference>
<comment type="caution">
    <text evidence="2">The sequence shown here is derived from an EMBL/GenBank/DDBJ whole genome shotgun (WGS) entry which is preliminary data.</text>
</comment>
<accession>R7N222</accession>
<keyword evidence="1" id="KW-0732">Signal</keyword>
<organism evidence="2 3">
    <name type="scientific">Megasphaera elsdenii CAG:570</name>
    <dbReference type="NCBI Taxonomy" id="1263087"/>
    <lineage>
        <taxon>Bacteria</taxon>
        <taxon>Bacillati</taxon>
        <taxon>Bacillota</taxon>
        <taxon>Negativicutes</taxon>
        <taxon>Veillonellales</taxon>
        <taxon>Veillonellaceae</taxon>
        <taxon>Megasphaera</taxon>
    </lineage>
</organism>
<evidence type="ECO:0008006" key="4">
    <source>
        <dbReference type="Google" id="ProtNLM"/>
    </source>
</evidence>
<dbReference type="EMBL" id="CBKE010000399">
    <property type="protein sequence ID" value="CDF06132.1"/>
    <property type="molecule type" value="Genomic_DNA"/>
</dbReference>
<evidence type="ECO:0000313" key="3">
    <source>
        <dbReference type="Proteomes" id="UP000017908"/>
    </source>
</evidence>
<protein>
    <recommendedName>
        <fullName evidence="4">SLH domain-containing protein</fullName>
    </recommendedName>
</protein>
<proteinExistence type="predicted"/>